<sequence>MYMLRSISKKSNVAGFQFYQRFGVLYASRRIPVGGMVTFLFVLGFILQVIFNYGTIELFNFLPLEVYWSIPLVAIIMAVFFQQLVQKVAQIYEDFKDILHLMCRKGRSRKGLRYRSLMSASILGLRVILPGGCSNAVKRGFKFKYLYYVMDRTVWFVMAAPVRYLLIR</sequence>
<evidence type="ECO:0000313" key="2">
    <source>
        <dbReference type="EMBL" id="OXA42372.1"/>
    </source>
</evidence>
<feature type="transmembrane region" description="Helical" evidence="1">
    <location>
        <begin position="145"/>
        <end position="166"/>
    </location>
</feature>
<name>A0A226DA05_FOLCA</name>
<keyword evidence="1" id="KW-1133">Transmembrane helix</keyword>
<keyword evidence="1" id="KW-0812">Transmembrane</keyword>
<feature type="transmembrane region" description="Helical" evidence="1">
    <location>
        <begin position="31"/>
        <end position="54"/>
    </location>
</feature>
<dbReference type="Proteomes" id="UP000198287">
    <property type="component" value="Unassembled WGS sequence"/>
</dbReference>
<dbReference type="EMBL" id="LNIX01000026">
    <property type="protein sequence ID" value="OXA42372.1"/>
    <property type="molecule type" value="Genomic_DNA"/>
</dbReference>
<proteinExistence type="predicted"/>
<dbReference type="AlphaFoldDB" id="A0A226DA05"/>
<evidence type="ECO:0000313" key="3">
    <source>
        <dbReference type="Proteomes" id="UP000198287"/>
    </source>
</evidence>
<feature type="transmembrane region" description="Helical" evidence="1">
    <location>
        <begin position="112"/>
        <end position="129"/>
    </location>
</feature>
<gene>
    <name evidence="2" type="ORF">Fcan01_22828</name>
</gene>
<protein>
    <submittedName>
        <fullName evidence="2">Uncharacterized protein</fullName>
    </submittedName>
</protein>
<feature type="transmembrane region" description="Helical" evidence="1">
    <location>
        <begin position="66"/>
        <end position="85"/>
    </location>
</feature>
<organism evidence="2 3">
    <name type="scientific">Folsomia candida</name>
    <name type="common">Springtail</name>
    <dbReference type="NCBI Taxonomy" id="158441"/>
    <lineage>
        <taxon>Eukaryota</taxon>
        <taxon>Metazoa</taxon>
        <taxon>Ecdysozoa</taxon>
        <taxon>Arthropoda</taxon>
        <taxon>Hexapoda</taxon>
        <taxon>Collembola</taxon>
        <taxon>Entomobryomorpha</taxon>
        <taxon>Isotomoidea</taxon>
        <taxon>Isotomidae</taxon>
        <taxon>Proisotominae</taxon>
        <taxon>Folsomia</taxon>
    </lineage>
</organism>
<evidence type="ECO:0000256" key="1">
    <source>
        <dbReference type="SAM" id="Phobius"/>
    </source>
</evidence>
<comment type="caution">
    <text evidence="2">The sequence shown here is derived from an EMBL/GenBank/DDBJ whole genome shotgun (WGS) entry which is preliminary data.</text>
</comment>
<accession>A0A226DA05</accession>
<keyword evidence="3" id="KW-1185">Reference proteome</keyword>
<keyword evidence="1" id="KW-0472">Membrane</keyword>
<reference evidence="2 3" key="1">
    <citation type="submission" date="2015-12" db="EMBL/GenBank/DDBJ databases">
        <title>The genome of Folsomia candida.</title>
        <authorList>
            <person name="Faddeeva A."/>
            <person name="Derks M.F."/>
            <person name="Anvar Y."/>
            <person name="Smit S."/>
            <person name="Van Straalen N."/>
            <person name="Roelofs D."/>
        </authorList>
    </citation>
    <scope>NUCLEOTIDE SEQUENCE [LARGE SCALE GENOMIC DNA]</scope>
    <source>
        <strain evidence="2 3">VU population</strain>
        <tissue evidence="2">Whole body</tissue>
    </source>
</reference>